<dbReference type="RefSeq" id="WP_169300060.1">
    <property type="nucleotide sequence ID" value="NZ_JABBNI010000065.1"/>
</dbReference>
<accession>A0A7Y0EL43</accession>
<sequence length="240" mass="28959">MKKLTKKLRDELKVNLKLIEDTINDREEWEWENGCYAYKLSLVKNNIKFVVHDDCNEVFYSFYVGIEYIENINIKTILKIIINYLYETEINYRSNYIRRTANTYKTKAKSITLWLDRGNTDRVNKINSEIAERYKQDLIYKREVEEYKEVVRDLYNCLNELVKGWKVKDISTYCKEKFEKFNVNDVELFTEENKIIIDYAGNFKSYKADADVDSFSRNDEVFRELFFKIKMIQKLEEAVC</sequence>
<protein>
    <submittedName>
        <fullName evidence="1">Uncharacterized protein</fullName>
    </submittedName>
</protein>
<comment type="caution">
    <text evidence="1">The sequence shown here is derived from an EMBL/GenBank/DDBJ whole genome shotgun (WGS) entry which is preliminary data.</text>
</comment>
<dbReference type="AlphaFoldDB" id="A0A7Y0EL43"/>
<reference evidence="1 2" key="1">
    <citation type="submission" date="2020-04" db="EMBL/GenBank/DDBJ databases">
        <authorList>
            <person name="Doyle D.A."/>
        </authorList>
    </citation>
    <scope>NUCLEOTIDE SEQUENCE [LARGE SCALE GENOMIC DNA]</scope>
    <source>
        <strain evidence="1 2">P21</strain>
    </source>
</reference>
<organism evidence="1 2">
    <name type="scientific">Clostridium muellerianum</name>
    <dbReference type="NCBI Taxonomy" id="2716538"/>
    <lineage>
        <taxon>Bacteria</taxon>
        <taxon>Bacillati</taxon>
        <taxon>Bacillota</taxon>
        <taxon>Clostridia</taxon>
        <taxon>Eubacteriales</taxon>
        <taxon>Clostridiaceae</taxon>
        <taxon>Clostridium</taxon>
    </lineage>
</organism>
<proteinExistence type="predicted"/>
<reference evidence="1 2" key="2">
    <citation type="submission" date="2020-06" db="EMBL/GenBank/DDBJ databases">
        <title>Complete Genome Sequence of Clostridium muelleri sp. nov. P21T, an Acid-Alcohol Producing Acetogen Isolated from Old Hay.</title>
        <authorList>
            <person name="Duncan K.E."/>
            <person name="Tanner R.S."/>
        </authorList>
    </citation>
    <scope>NUCLEOTIDE SEQUENCE [LARGE SCALE GENOMIC DNA]</scope>
    <source>
        <strain evidence="1 2">P21</strain>
    </source>
</reference>
<evidence type="ECO:0000313" key="1">
    <source>
        <dbReference type="EMBL" id="NMM65479.1"/>
    </source>
</evidence>
<evidence type="ECO:0000313" key="2">
    <source>
        <dbReference type="Proteomes" id="UP000537131"/>
    </source>
</evidence>
<gene>
    <name evidence="1" type="ORF">HBE96_23150</name>
</gene>
<keyword evidence="2" id="KW-1185">Reference proteome</keyword>
<dbReference type="EMBL" id="JABBNI010000065">
    <property type="protein sequence ID" value="NMM65479.1"/>
    <property type="molecule type" value="Genomic_DNA"/>
</dbReference>
<dbReference type="Proteomes" id="UP000537131">
    <property type="component" value="Unassembled WGS sequence"/>
</dbReference>
<name>A0A7Y0EL43_9CLOT</name>